<sequence length="128" mass="14105">MSHSLEPTPEQFAALATRPAGEPVVMVNLLKFKSPGGRESYQRYALEVAPHLRRVGATVRYVGTAPTFVIGDGEKPWWDAILVVEYPTPQAFMDMVSTPEYAKVHEHRAAGLDRGDLIATSVWSLAPE</sequence>
<organism evidence="1 2">
    <name type="scientific">Mycobacterium europaeum</name>
    <dbReference type="NCBI Taxonomy" id="761804"/>
    <lineage>
        <taxon>Bacteria</taxon>
        <taxon>Bacillati</taxon>
        <taxon>Actinomycetota</taxon>
        <taxon>Actinomycetes</taxon>
        <taxon>Mycobacteriales</taxon>
        <taxon>Mycobacteriaceae</taxon>
        <taxon>Mycobacterium</taxon>
        <taxon>Mycobacterium simiae complex</taxon>
    </lineage>
</organism>
<keyword evidence="2" id="KW-1185">Reference proteome</keyword>
<dbReference type="STRING" id="761804.BN000_01095"/>
<name>A0A0U1D1Y0_9MYCO</name>
<dbReference type="SUPFAM" id="SSF54909">
    <property type="entry name" value="Dimeric alpha+beta barrel"/>
    <property type="match status" value="1"/>
</dbReference>
<accession>A0A0U1D1Y0</accession>
<dbReference type="InterPro" id="IPR011008">
    <property type="entry name" value="Dimeric_a/b-barrel"/>
</dbReference>
<dbReference type="PANTHER" id="PTHR40257:SF1">
    <property type="entry name" value="DUF1330 DOMAIN-CONTAINING PROTEIN"/>
    <property type="match status" value="1"/>
</dbReference>
<dbReference type="InterPro" id="IPR010753">
    <property type="entry name" value="DUF1330"/>
</dbReference>
<dbReference type="PANTHER" id="PTHR40257">
    <property type="match status" value="1"/>
</dbReference>
<gene>
    <name evidence="1" type="ORF">BN000_01095</name>
</gene>
<evidence type="ECO:0000313" key="2">
    <source>
        <dbReference type="Proteomes" id="UP000199601"/>
    </source>
</evidence>
<dbReference type="AlphaFoldDB" id="A0A0U1D1Y0"/>
<dbReference type="Pfam" id="PF07045">
    <property type="entry name" value="DUF1330"/>
    <property type="match status" value="1"/>
</dbReference>
<dbReference type="Gene3D" id="3.30.70.100">
    <property type="match status" value="1"/>
</dbReference>
<dbReference type="OrthoDB" id="3624550at2"/>
<dbReference type="EMBL" id="CTEC01000001">
    <property type="protein sequence ID" value="CQD05598.1"/>
    <property type="molecule type" value="Genomic_DNA"/>
</dbReference>
<proteinExistence type="predicted"/>
<reference evidence="2" key="1">
    <citation type="submission" date="2015-03" db="EMBL/GenBank/DDBJ databases">
        <authorList>
            <person name="Urmite Genomes"/>
        </authorList>
    </citation>
    <scope>NUCLEOTIDE SEQUENCE [LARGE SCALE GENOMIC DNA]</scope>
    <source>
        <strain evidence="2">CSUR P1344</strain>
    </source>
</reference>
<protein>
    <submittedName>
        <fullName evidence="1">Uncharacterized protein</fullName>
    </submittedName>
</protein>
<evidence type="ECO:0000313" key="1">
    <source>
        <dbReference type="EMBL" id="CQD05598.1"/>
    </source>
</evidence>
<dbReference type="Proteomes" id="UP000199601">
    <property type="component" value="Unassembled WGS sequence"/>
</dbReference>
<dbReference type="RefSeq" id="WP_085241245.1">
    <property type="nucleotide sequence ID" value="NZ_CTEC01000001.1"/>
</dbReference>